<reference evidence="3 4" key="1">
    <citation type="submission" date="2019-07" db="EMBL/GenBank/DDBJ databases">
        <title>Description of 53C-WASEF.</title>
        <authorList>
            <person name="Pitt A."/>
            <person name="Hahn M.W."/>
        </authorList>
    </citation>
    <scope>NUCLEOTIDE SEQUENCE [LARGE SCALE GENOMIC DNA]</scope>
    <source>
        <strain evidence="3 4">53C-WASEF</strain>
    </source>
</reference>
<keyword evidence="1" id="KW-0488">Methylation</keyword>
<dbReference type="EMBL" id="VMBG01000001">
    <property type="protein sequence ID" value="TSJ79529.1"/>
    <property type="molecule type" value="Genomic_DNA"/>
</dbReference>
<dbReference type="PRINTS" id="PR00813">
    <property type="entry name" value="BCTERIALGSPG"/>
</dbReference>
<dbReference type="Gene3D" id="3.30.700.10">
    <property type="entry name" value="Glycoprotein, Type 4 Pilin"/>
    <property type="match status" value="1"/>
</dbReference>
<dbReference type="InterPro" id="IPR045584">
    <property type="entry name" value="Pilin-like"/>
</dbReference>
<keyword evidence="2" id="KW-1133">Transmembrane helix</keyword>
<keyword evidence="2" id="KW-0472">Membrane</keyword>
<proteinExistence type="predicted"/>
<dbReference type="GO" id="GO:0015627">
    <property type="term" value="C:type II protein secretion system complex"/>
    <property type="evidence" value="ECO:0007669"/>
    <property type="project" value="InterPro"/>
</dbReference>
<name>A0A556QSE2_9BACT</name>
<dbReference type="PANTHER" id="PTHR30093:SF2">
    <property type="entry name" value="TYPE II SECRETION SYSTEM PROTEIN H"/>
    <property type="match status" value="1"/>
</dbReference>
<dbReference type="InterPro" id="IPR012902">
    <property type="entry name" value="N_methyl_site"/>
</dbReference>
<evidence type="ECO:0000256" key="2">
    <source>
        <dbReference type="SAM" id="Phobius"/>
    </source>
</evidence>
<keyword evidence="4" id="KW-1185">Reference proteome</keyword>
<dbReference type="NCBIfam" id="TIGR02532">
    <property type="entry name" value="IV_pilin_GFxxxE"/>
    <property type="match status" value="1"/>
</dbReference>
<evidence type="ECO:0000313" key="3">
    <source>
        <dbReference type="EMBL" id="TSJ79529.1"/>
    </source>
</evidence>
<dbReference type="SUPFAM" id="SSF54523">
    <property type="entry name" value="Pili subunits"/>
    <property type="match status" value="1"/>
</dbReference>
<dbReference type="OrthoDB" id="285651at2"/>
<dbReference type="Proteomes" id="UP000315648">
    <property type="component" value="Unassembled WGS sequence"/>
</dbReference>
<keyword evidence="2" id="KW-0812">Transmembrane</keyword>
<organism evidence="3 4">
    <name type="scientific">Rariglobus hedericola</name>
    <dbReference type="NCBI Taxonomy" id="2597822"/>
    <lineage>
        <taxon>Bacteria</taxon>
        <taxon>Pseudomonadati</taxon>
        <taxon>Verrucomicrobiota</taxon>
        <taxon>Opitutia</taxon>
        <taxon>Opitutales</taxon>
        <taxon>Opitutaceae</taxon>
        <taxon>Rariglobus</taxon>
    </lineage>
</organism>
<protein>
    <submittedName>
        <fullName evidence="3">Prepilin-type N-terminal cleavage/methylation domain-containing protein</fullName>
    </submittedName>
</protein>
<dbReference type="PANTHER" id="PTHR30093">
    <property type="entry name" value="GENERAL SECRETION PATHWAY PROTEIN G"/>
    <property type="match status" value="1"/>
</dbReference>
<evidence type="ECO:0000256" key="1">
    <source>
        <dbReference type="ARBA" id="ARBA00022481"/>
    </source>
</evidence>
<gene>
    <name evidence="3" type="ORF">FPL22_09655</name>
</gene>
<accession>A0A556QSE2</accession>
<dbReference type="GO" id="GO:0015628">
    <property type="term" value="P:protein secretion by the type II secretion system"/>
    <property type="evidence" value="ECO:0007669"/>
    <property type="project" value="InterPro"/>
</dbReference>
<dbReference type="AlphaFoldDB" id="A0A556QSE2"/>
<dbReference type="InterPro" id="IPR000983">
    <property type="entry name" value="Bac_GSPG_pilin"/>
</dbReference>
<dbReference type="RefSeq" id="WP_144230070.1">
    <property type="nucleotide sequence ID" value="NZ_CBCRVV010000015.1"/>
</dbReference>
<feature type="transmembrane region" description="Helical" evidence="2">
    <location>
        <begin position="12"/>
        <end position="37"/>
    </location>
</feature>
<dbReference type="Pfam" id="PF07963">
    <property type="entry name" value="N_methyl"/>
    <property type="match status" value="1"/>
</dbReference>
<comment type="caution">
    <text evidence="3">The sequence shown here is derived from an EMBL/GenBank/DDBJ whole genome shotgun (WGS) entry which is preliminary data.</text>
</comment>
<sequence>MNISSHFPSRKNAFTLVELLTVIAIIGILAAILIPVVGKMRAAGQKTACASNLRQIGTSLSNFAADNRGALPGYEKIKDKDGEFYGLVSSASPQWYAENGKPTRALSSQLSAYLGVNQGSASTGIAKIFVCPSSPTAADAVPAPSYSMASQVMTSAGVLKRPFALNGVRSLRYNEIANPPKAVALFDLDVEGAALIGVTLTASASVPEQSVHGATRNVLYFDGHVAAVAKNINPQEKL</sequence>
<evidence type="ECO:0000313" key="4">
    <source>
        <dbReference type="Proteomes" id="UP000315648"/>
    </source>
</evidence>